<dbReference type="EMBL" id="CALNXK010000226">
    <property type="protein sequence ID" value="CAH3177480.1"/>
    <property type="molecule type" value="Genomic_DNA"/>
</dbReference>
<name>A0ABN8RI24_9CNID</name>
<evidence type="ECO:0000313" key="1">
    <source>
        <dbReference type="EMBL" id="CAH3177480.1"/>
    </source>
</evidence>
<keyword evidence="2" id="KW-1185">Reference proteome</keyword>
<feature type="non-terminal residue" evidence="1">
    <location>
        <position position="1"/>
    </location>
</feature>
<sequence>HNLTFTFQLASTFDTFVSCLRSLTMYTLSKLNKQNEQTWVNLQKRLNEVQFEYKNLFANSDVHNFVKNKAVSVGSCEGYFIPSLLTTTAYLLATNQSRVQTLRQHQPLNIYTIFVGYPGTGKSSAIQHAAQDPLEQLELTSTIISKATSSGLVKQVSSQNQGFMLSPEIFDTLNKLMKSDEDNGTGDVQLLCKLFSGERCTYSYSTQETRVIPADTPFSILGATQLLNAAKLIAKMDHGHGLVDRFLFPIPLAFRPTLTEMETAAEYLSTEVVENFEECFRNINDNGQIHYSFDTSARELLRENIDQFVSDVNDAIREGKVPPKSKLPELVPRVATALHVFNHTMTELLAGVPPTTPPTQITKSTLEKATQFVQHLESQKDILCQFLKELTNATCDKTVEQPSLQTIKDQVLMAPGPVVSYRSFQKGKRSAKAIAEAEYTRATESLKEDGFGRIVEFNVPRARRKCKVFIKSAPEPWPNNTTISDFAFRTALARPIHSGITPAMREYLQNNENIQL</sequence>
<dbReference type="InterPro" id="IPR025048">
    <property type="entry name" value="DUF3987"/>
</dbReference>
<proteinExistence type="predicted"/>
<protein>
    <submittedName>
        <fullName evidence="1">Uncharacterized protein</fullName>
    </submittedName>
</protein>
<dbReference type="Proteomes" id="UP001159405">
    <property type="component" value="Unassembled WGS sequence"/>
</dbReference>
<evidence type="ECO:0000313" key="2">
    <source>
        <dbReference type="Proteomes" id="UP001159405"/>
    </source>
</evidence>
<accession>A0ABN8RI24</accession>
<organism evidence="1 2">
    <name type="scientific">Porites lobata</name>
    <dbReference type="NCBI Taxonomy" id="104759"/>
    <lineage>
        <taxon>Eukaryota</taxon>
        <taxon>Metazoa</taxon>
        <taxon>Cnidaria</taxon>
        <taxon>Anthozoa</taxon>
        <taxon>Hexacorallia</taxon>
        <taxon>Scleractinia</taxon>
        <taxon>Fungiina</taxon>
        <taxon>Poritidae</taxon>
        <taxon>Porites</taxon>
    </lineage>
</organism>
<reference evidence="1 2" key="1">
    <citation type="submission" date="2022-05" db="EMBL/GenBank/DDBJ databases">
        <authorList>
            <consortium name="Genoscope - CEA"/>
            <person name="William W."/>
        </authorList>
    </citation>
    <scope>NUCLEOTIDE SEQUENCE [LARGE SCALE GENOMIC DNA]</scope>
</reference>
<comment type="caution">
    <text evidence="1">The sequence shown here is derived from an EMBL/GenBank/DDBJ whole genome shotgun (WGS) entry which is preliminary data.</text>
</comment>
<dbReference type="Pfam" id="PF13148">
    <property type="entry name" value="DUF3987"/>
    <property type="match status" value="1"/>
</dbReference>
<gene>
    <name evidence="1" type="ORF">PLOB_00019341</name>
</gene>